<feature type="domain" description="Histidine kinase" evidence="11">
    <location>
        <begin position="293"/>
        <end position="382"/>
    </location>
</feature>
<dbReference type="PROSITE" id="PS50109">
    <property type="entry name" value="HIS_KIN"/>
    <property type="match status" value="1"/>
</dbReference>
<feature type="transmembrane region" description="Helical" evidence="10">
    <location>
        <begin position="114"/>
        <end position="133"/>
    </location>
</feature>
<dbReference type="Proteomes" id="UP000477750">
    <property type="component" value="Unassembled WGS sequence"/>
</dbReference>
<keyword evidence="6 12" id="KW-0418">Kinase</keyword>
<dbReference type="PANTHER" id="PTHR24421:SF10">
    <property type="entry name" value="NITRATE_NITRITE SENSOR PROTEIN NARQ"/>
    <property type="match status" value="1"/>
</dbReference>
<evidence type="ECO:0000313" key="13">
    <source>
        <dbReference type="Proteomes" id="UP000477750"/>
    </source>
</evidence>
<keyword evidence="10" id="KW-0812">Transmembrane</keyword>
<comment type="caution">
    <text evidence="12">The sequence shown here is derived from an EMBL/GenBank/DDBJ whole genome shotgun (WGS) entry which is preliminary data.</text>
</comment>
<evidence type="ECO:0000313" key="12">
    <source>
        <dbReference type="EMBL" id="MQM25570.1"/>
    </source>
</evidence>
<sequence length="389" mass="39944">MSSARVLVAVCGALALGYGAVWSPPRPAAHLLGAVTAGLVLVALAAWWPRLRGFAAAGALVAASGSLAATWLVRDAFPGGRAEPAAATSVWVFAEAAALTVLVYLAVRWARSAAGMAVAVAPALAAALLWQRFGLGGGLSGAAMVSAVWLLPGAGAAITAGYLRFLAAARGRAVAEARRRQRLDLANDLHDFVAHDISEIIAQAQAGRIVFADGRPELAALLERIETAGVRALGSMDRTLALLHDPGEASRNPVGGVDDLATLVARFNDGDGPRAELALRLDAPVPREAGAVVHRAVTEALTNVRRHAPTATVVAVSLSEADGMLVLAVEDDGRGAPARPRTSSGLGLAGMAERAEGLGGRLTAGPREPAGWRTELRLPLQPNPKEAPL</sequence>
<dbReference type="EC" id="2.7.13.3" evidence="2"/>
<organism evidence="12 13">
    <name type="scientific">Glycomyces albidus</name>
    <dbReference type="NCBI Taxonomy" id="2656774"/>
    <lineage>
        <taxon>Bacteria</taxon>
        <taxon>Bacillati</taxon>
        <taxon>Actinomycetota</taxon>
        <taxon>Actinomycetes</taxon>
        <taxon>Glycomycetales</taxon>
        <taxon>Glycomycetaceae</taxon>
        <taxon>Glycomyces</taxon>
    </lineage>
</organism>
<dbReference type="GO" id="GO:0005524">
    <property type="term" value="F:ATP binding"/>
    <property type="evidence" value="ECO:0007669"/>
    <property type="project" value="UniProtKB-KW"/>
</dbReference>
<evidence type="ECO:0000256" key="10">
    <source>
        <dbReference type="SAM" id="Phobius"/>
    </source>
</evidence>
<feature type="transmembrane region" description="Helical" evidence="10">
    <location>
        <begin position="139"/>
        <end position="163"/>
    </location>
</feature>
<evidence type="ECO:0000256" key="8">
    <source>
        <dbReference type="ARBA" id="ARBA00023012"/>
    </source>
</evidence>
<dbReference type="InterPro" id="IPR036890">
    <property type="entry name" value="HATPase_C_sf"/>
</dbReference>
<evidence type="ECO:0000256" key="5">
    <source>
        <dbReference type="ARBA" id="ARBA00022741"/>
    </source>
</evidence>
<evidence type="ECO:0000256" key="1">
    <source>
        <dbReference type="ARBA" id="ARBA00000085"/>
    </source>
</evidence>
<keyword evidence="10" id="KW-0472">Membrane</keyword>
<dbReference type="InterPro" id="IPR005467">
    <property type="entry name" value="His_kinase_dom"/>
</dbReference>
<dbReference type="GO" id="GO:0000155">
    <property type="term" value="F:phosphorelay sensor kinase activity"/>
    <property type="evidence" value="ECO:0007669"/>
    <property type="project" value="InterPro"/>
</dbReference>
<feature type="transmembrane region" description="Helical" evidence="10">
    <location>
        <begin position="85"/>
        <end position="107"/>
    </location>
</feature>
<dbReference type="EMBL" id="WIAO01000007">
    <property type="protein sequence ID" value="MQM25570.1"/>
    <property type="molecule type" value="Genomic_DNA"/>
</dbReference>
<dbReference type="Gene3D" id="1.20.5.1930">
    <property type="match status" value="1"/>
</dbReference>
<evidence type="ECO:0000256" key="4">
    <source>
        <dbReference type="ARBA" id="ARBA00022679"/>
    </source>
</evidence>
<dbReference type="GO" id="GO:0016020">
    <property type="term" value="C:membrane"/>
    <property type="evidence" value="ECO:0007669"/>
    <property type="project" value="InterPro"/>
</dbReference>
<comment type="catalytic activity">
    <reaction evidence="1">
        <text>ATP + protein L-histidine = ADP + protein N-phospho-L-histidine.</text>
        <dbReference type="EC" id="2.7.13.3"/>
    </reaction>
</comment>
<keyword evidence="10" id="KW-1133">Transmembrane helix</keyword>
<dbReference type="CDD" id="cd16917">
    <property type="entry name" value="HATPase_UhpB-NarQ-NarX-like"/>
    <property type="match status" value="1"/>
</dbReference>
<evidence type="ECO:0000256" key="6">
    <source>
        <dbReference type="ARBA" id="ARBA00022777"/>
    </source>
</evidence>
<keyword evidence="7" id="KW-0067">ATP-binding</keyword>
<evidence type="ECO:0000256" key="9">
    <source>
        <dbReference type="SAM" id="MobiDB-lite"/>
    </source>
</evidence>
<protein>
    <recommendedName>
        <fullName evidence="2">histidine kinase</fullName>
        <ecNumber evidence="2">2.7.13.3</ecNumber>
    </recommendedName>
</protein>
<dbReference type="Pfam" id="PF02518">
    <property type="entry name" value="HATPase_c"/>
    <property type="match status" value="1"/>
</dbReference>
<dbReference type="GO" id="GO:0046983">
    <property type="term" value="F:protein dimerization activity"/>
    <property type="evidence" value="ECO:0007669"/>
    <property type="project" value="InterPro"/>
</dbReference>
<keyword evidence="5" id="KW-0547">Nucleotide-binding</keyword>
<feature type="transmembrane region" description="Helical" evidence="10">
    <location>
        <begin position="29"/>
        <end position="47"/>
    </location>
</feature>
<reference evidence="12 13" key="1">
    <citation type="submission" date="2019-10" db="EMBL/GenBank/DDBJ databases">
        <title>Glycomyces albidus sp. nov., a novel actinomycete isolated from rhizosphere soil of wheat (Triticum aestivum L.).</title>
        <authorList>
            <person name="Qian L."/>
        </authorList>
    </citation>
    <scope>NUCLEOTIDE SEQUENCE [LARGE SCALE GENOMIC DNA]</scope>
    <source>
        <strain evidence="12 13">NEAU-7082</strain>
    </source>
</reference>
<keyword evidence="3" id="KW-0597">Phosphoprotein</keyword>
<proteinExistence type="predicted"/>
<keyword evidence="8" id="KW-0902">Two-component regulatory system</keyword>
<dbReference type="RefSeq" id="WP_153024723.1">
    <property type="nucleotide sequence ID" value="NZ_WIAO01000007.1"/>
</dbReference>
<evidence type="ECO:0000256" key="2">
    <source>
        <dbReference type="ARBA" id="ARBA00012438"/>
    </source>
</evidence>
<feature type="transmembrane region" description="Helical" evidence="10">
    <location>
        <begin position="54"/>
        <end position="73"/>
    </location>
</feature>
<evidence type="ECO:0000256" key="7">
    <source>
        <dbReference type="ARBA" id="ARBA00022840"/>
    </source>
</evidence>
<dbReference type="AlphaFoldDB" id="A0A6L5G7D6"/>
<evidence type="ECO:0000259" key="11">
    <source>
        <dbReference type="PROSITE" id="PS50109"/>
    </source>
</evidence>
<evidence type="ECO:0000256" key="3">
    <source>
        <dbReference type="ARBA" id="ARBA00022553"/>
    </source>
</evidence>
<dbReference type="PANTHER" id="PTHR24421">
    <property type="entry name" value="NITRATE/NITRITE SENSOR PROTEIN NARX-RELATED"/>
    <property type="match status" value="1"/>
</dbReference>
<name>A0A6L5G7D6_9ACTN</name>
<gene>
    <name evidence="12" type="ORF">GFD30_08295</name>
</gene>
<feature type="region of interest" description="Disordered" evidence="9">
    <location>
        <begin position="359"/>
        <end position="389"/>
    </location>
</feature>
<dbReference type="InterPro" id="IPR011712">
    <property type="entry name" value="Sig_transdc_His_kin_sub3_dim/P"/>
</dbReference>
<keyword evidence="13" id="KW-1185">Reference proteome</keyword>
<dbReference type="SUPFAM" id="SSF55874">
    <property type="entry name" value="ATPase domain of HSP90 chaperone/DNA topoisomerase II/histidine kinase"/>
    <property type="match status" value="1"/>
</dbReference>
<keyword evidence="4" id="KW-0808">Transferase</keyword>
<dbReference type="InterPro" id="IPR003594">
    <property type="entry name" value="HATPase_dom"/>
</dbReference>
<dbReference type="Gene3D" id="3.30.565.10">
    <property type="entry name" value="Histidine kinase-like ATPase, C-terminal domain"/>
    <property type="match status" value="1"/>
</dbReference>
<dbReference type="InterPro" id="IPR050482">
    <property type="entry name" value="Sensor_HK_TwoCompSys"/>
</dbReference>
<dbReference type="SMART" id="SM00387">
    <property type="entry name" value="HATPase_c"/>
    <property type="match status" value="1"/>
</dbReference>
<dbReference type="Pfam" id="PF07730">
    <property type="entry name" value="HisKA_3"/>
    <property type="match status" value="1"/>
</dbReference>
<accession>A0A6L5G7D6</accession>